<proteinExistence type="predicted"/>
<sequence>MSQTPRGTRSATPGDLTWASALPQNTLYLLDGFGYIFRAYHSRVDFTTSKGLPTGAFTVFANMLLSIL</sequence>
<feature type="domain" description="5'-3' exonuclease alpha-helical arch N-terminal" evidence="1">
    <location>
        <begin position="26"/>
        <end position="68"/>
    </location>
</feature>
<dbReference type="EMBL" id="AUZY01012933">
    <property type="protein sequence ID" value="EQD27170.1"/>
    <property type="molecule type" value="Genomic_DNA"/>
</dbReference>
<dbReference type="GO" id="GO:0004527">
    <property type="term" value="F:exonuclease activity"/>
    <property type="evidence" value="ECO:0007669"/>
    <property type="project" value="UniProtKB-KW"/>
</dbReference>
<dbReference type="Pfam" id="PF02739">
    <property type="entry name" value="5_3_exonuc_N"/>
    <property type="match status" value="1"/>
</dbReference>
<keyword evidence="2" id="KW-0378">Hydrolase</keyword>
<dbReference type="GO" id="GO:0003677">
    <property type="term" value="F:DNA binding"/>
    <property type="evidence" value="ECO:0007669"/>
    <property type="project" value="InterPro"/>
</dbReference>
<feature type="non-terminal residue" evidence="2">
    <location>
        <position position="68"/>
    </location>
</feature>
<keyword evidence="2" id="KW-0540">Nuclease</keyword>
<reference evidence="2" key="2">
    <citation type="journal article" date="2014" name="ISME J.">
        <title>Microbial stratification in low pH oxic and suboxic macroscopic growths along an acid mine drainage.</title>
        <authorList>
            <person name="Mendez-Garcia C."/>
            <person name="Mesa V."/>
            <person name="Sprenger R.R."/>
            <person name="Richter M."/>
            <person name="Diez M.S."/>
            <person name="Solano J."/>
            <person name="Bargiela R."/>
            <person name="Golyshina O.V."/>
            <person name="Manteca A."/>
            <person name="Ramos J.L."/>
            <person name="Gallego J.R."/>
            <person name="Llorente I."/>
            <person name="Martins Dos Santos V.A."/>
            <person name="Jensen O.N."/>
            <person name="Pelaez A.I."/>
            <person name="Sanchez J."/>
            <person name="Ferrer M."/>
        </authorList>
    </citation>
    <scope>NUCLEOTIDE SEQUENCE</scope>
</reference>
<evidence type="ECO:0000313" key="2">
    <source>
        <dbReference type="EMBL" id="EQD27170.1"/>
    </source>
</evidence>
<keyword evidence="2" id="KW-0269">Exonuclease</keyword>
<dbReference type="AlphaFoldDB" id="T0ZBF1"/>
<dbReference type="InterPro" id="IPR029060">
    <property type="entry name" value="PIN-like_dom_sf"/>
</dbReference>
<name>T0ZBF1_9ZZZZ</name>
<dbReference type="InterPro" id="IPR020046">
    <property type="entry name" value="5-3_exonucl_a-hlix_arch_N"/>
</dbReference>
<protein>
    <submittedName>
        <fullName evidence="2">Protein containing 5'-3' exonuclease</fullName>
    </submittedName>
</protein>
<comment type="caution">
    <text evidence="2">The sequence shown here is derived from an EMBL/GenBank/DDBJ whole genome shotgun (WGS) entry which is preliminary data.</text>
</comment>
<evidence type="ECO:0000259" key="1">
    <source>
        <dbReference type="Pfam" id="PF02739"/>
    </source>
</evidence>
<reference evidence="2" key="1">
    <citation type="submission" date="2013-08" db="EMBL/GenBank/DDBJ databases">
        <authorList>
            <person name="Mendez C."/>
            <person name="Richter M."/>
            <person name="Ferrer M."/>
            <person name="Sanchez J."/>
        </authorList>
    </citation>
    <scope>NUCLEOTIDE SEQUENCE</scope>
</reference>
<dbReference type="SUPFAM" id="SSF88723">
    <property type="entry name" value="PIN domain-like"/>
    <property type="match status" value="1"/>
</dbReference>
<accession>T0ZBF1</accession>
<dbReference type="Gene3D" id="3.40.50.1010">
    <property type="entry name" value="5'-nuclease"/>
    <property type="match status" value="1"/>
</dbReference>
<organism evidence="2">
    <name type="scientific">mine drainage metagenome</name>
    <dbReference type="NCBI Taxonomy" id="410659"/>
    <lineage>
        <taxon>unclassified sequences</taxon>
        <taxon>metagenomes</taxon>
        <taxon>ecological metagenomes</taxon>
    </lineage>
</organism>
<gene>
    <name evidence="2" type="ORF">B1B_19255</name>
</gene>